<keyword evidence="4" id="KW-1185">Reference proteome</keyword>
<gene>
    <name evidence="3" type="ORF">FSCOSCO3_A000714</name>
</gene>
<evidence type="ECO:0000256" key="1">
    <source>
        <dbReference type="SAM" id="MobiDB-lite"/>
    </source>
</evidence>
<evidence type="ECO:0000259" key="2">
    <source>
        <dbReference type="Pfam" id="PF14291"/>
    </source>
</evidence>
<dbReference type="InterPro" id="IPR025398">
    <property type="entry name" value="DUF4371"/>
</dbReference>
<proteinExistence type="predicted"/>
<comment type="caution">
    <text evidence="3">The sequence shown here is derived from an EMBL/GenBank/DDBJ whole genome shotgun (WGS) entry which is preliminary data.</text>
</comment>
<dbReference type="EMBL" id="CAWUFR010000551">
    <property type="protein sequence ID" value="CAK6979125.1"/>
    <property type="molecule type" value="Genomic_DNA"/>
</dbReference>
<accession>A0AAV1Q6C2</accession>
<protein>
    <recommendedName>
        <fullName evidence="2">DUF4371 domain-containing protein</fullName>
    </recommendedName>
</protein>
<name>A0AAV1Q6C2_SCOSC</name>
<organism evidence="3 4">
    <name type="scientific">Scomber scombrus</name>
    <name type="common">Atlantic mackerel</name>
    <name type="synonym">Scomber vernalis</name>
    <dbReference type="NCBI Taxonomy" id="13677"/>
    <lineage>
        <taxon>Eukaryota</taxon>
        <taxon>Metazoa</taxon>
        <taxon>Chordata</taxon>
        <taxon>Craniata</taxon>
        <taxon>Vertebrata</taxon>
        <taxon>Euteleostomi</taxon>
        <taxon>Actinopterygii</taxon>
        <taxon>Neopterygii</taxon>
        <taxon>Teleostei</taxon>
        <taxon>Neoteleostei</taxon>
        <taxon>Acanthomorphata</taxon>
        <taxon>Pelagiaria</taxon>
        <taxon>Scombriformes</taxon>
        <taxon>Scombridae</taxon>
        <taxon>Scomber</taxon>
    </lineage>
</organism>
<feature type="compositionally biased region" description="Basic and acidic residues" evidence="1">
    <location>
        <begin position="125"/>
        <end position="137"/>
    </location>
</feature>
<dbReference type="Pfam" id="PF14291">
    <property type="entry name" value="DUF4371"/>
    <property type="match status" value="1"/>
</dbReference>
<dbReference type="Proteomes" id="UP001314229">
    <property type="component" value="Unassembled WGS sequence"/>
</dbReference>
<feature type="region of interest" description="Disordered" evidence="1">
    <location>
        <begin position="125"/>
        <end position="155"/>
    </location>
</feature>
<dbReference type="PANTHER" id="PTHR45749">
    <property type="match status" value="1"/>
</dbReference>
<evidence type="ECO:0000313" key="4">
    <source>
        <dbReference type="Proteomes" id="UP001314229"/>
    </source>
</evidence>
<dbReference type="PANTHER" id="PTHR45749:SF37">
    <property type="entry name" value="OS05G0311600 PROTEIN"/>
    <property type="match status" value="1"/>
</dbReference>
<reference evidence="3 4" key="1">
    <citation type="submission" date="2024-01" db="EMBL/GenBank/DDBJ databases">
        <authorList>
            <person name="Alioto T."/>
            <person name="Alioto T."/>
            <person name="Gomez Garrido J."/>
        </authorList>
    </citation>
    <scope>NUCLEOTIDE SEQUENCE [LARGE SCALE GENOMIC DNA]</scope>
</reference>
<feature type="domain" description="DUF4371" evidence="2">
    <location>
        <begin position="4"/>
        <end position="109"/>
    </location>
</feature>
<feature type="compositionally biased region" description="Basic and acidic residues" evidence="1">
    <location>
        <begin position="146"/>
        <end position="155"/>
    </location>
</feature>
<dbReference type="AlphaFoldDB" id="A0AAV1Q6C2"/>
<sequence length="155" mass="17645">MENRKYMKAVLESLSFTASQGIAQRGHRDGEESHNLGNFRELLHVIAKFDLTVDKKLAINPSNAKYTHHDIQNDIFAVMAELHLLAADDLAQSVLNALTENCTDTKWKEIRQQAETLCKHRHNTDFTQEKADPENSKHGGFYCGGPDRENTDREH</sequence>
<evidence type="ECO:0000313" key="3">
    <source>
        <dbReference type="EMBL" id="CAK6979125.1"/>
    </source>
</evidence>